<dbReference type="Pfam" id="PF07997">
    <property type="entry name" value="DUF1694"/>
    <property type="match status" value="1"/>
</dbReference>
<evidence type="ECO:0000256" key="1">
    <source>
        <dbReference type="SAM" id="MobiDB-lite"/>
    </source>
</evidence>
<dbReference type="Proteomes" id="UP000236514">
    <property type="component" value="Unassembled WGS sequence"/>
</dbReference>
<comment type="caution">
    <text evidence="2">The sequence shown here is derived from an EMBL/GenBank/DDBJ whole genome shotgun (WGS) entry which is preliminary data.</text>
</comment>
<accession>A0A2K2TGH6</accession>
<organism evidence="2 3">
    <name type="scientific">Limosilactobacillus fermentum</name>
    <name type="common">Lactobacillus fermentum</name>
    <dbReference type="NCBI Taxonomy" id="1613"/>
    <lineage>
        <taxon>Bacteria</taxon>
        <taxon>Bacillati</taxon>
        <taxon>Bacillota</taxon>
        <taxon>Bacilli</taxon>
        <taxon>Lactobacillales</taxon>
        <taxon>Lactobacillaceae</taxon>
        <taxon>Limosilactobacillus</taxon>
    </lineage>
</organism>
<feature type="region of interest" description="Disordered" evidence="1">
    <location>
        <begin position="1"/>
        <end position="24"/>
    </location>
</feature>
<dbReference type="EMBL" id="POTQ01000024">
    <property type="protein sequence ID" value="PNV57243.1"/>
    <property type="molecule type" value="Genomic_DNA"/>
</dbReference>
<dbReference type="InterPro" id="IPR029064">
    <property type="entry name" value="Ribosomal_eL30-like_sf"/>
</dbReference>
<protein>
    <submittedName>
        <fullName evidence="2">DUF1694 domain-containing protein</fullName>
    </submittedName>
</protein>
<sequence length="182" mass="20452">MDNQEKSSLEQRLQNGVYGTPKINPDEQRRYLGTFRERVCLTISNAQIKERSWTTAVETELKKGVVTQVFINGNLPDQLTHPYVQVIAQAGGNFTLKTDPQFKTDPDRLALVMAADDAVYQSPIDVAKRYPVPAAAQDQPAPQTYDQLLKLVAEGVKYFNTVEISGKRKNLTAVDYYRSEIA</sequence>
<gene>
    <name evidence="2" type="ORF">C1Y38_09185</name>
</gene>
<evidence type="ECO:0000313" key="3">
    <source>
        <dbReference type="Proteomes" id="UP000236514"/>
    </source>
</evidence>
<dbReference type="Gene3D" id="3.30.1330.30">
    <property type="match status" value="1"/>
</dbReference>
<dbReference type="RefSeq" id="WP_103205594.1">
    <property type="nucleotide sequence ID" value="NZ_POTQ01000024.1"/>
</dbReference>
<dbReference type="SUPFAM" id="SSF160515">
    <property type="entry name" value="YueI-like"/>
    <property type="match status" value="1"/>
</dbReference>
<reference evidence="2 3" key="1">
    <citation type="submission" date="2018-01" db="EMBL/GenBank/DDBJ databases">
        <title>Draft genome sequence of the feruloyl esterase-producing strain Lactobacillus fermentum CRL 1446, isolated from artisanal goat milk cheese.</title>
        <authorList>
            <person name="Abeijon Mukdsi M.C."/>
            <person name="Saavedra L."/>
            <person name="Gauffin Cano M.P."/>
            <person name="Hebert E.M."/>
            <person name="Medina R.B."/>
        </authorList>
    </citation>
    <scope>NUCLEOTIDE SEQUENCE [LARGE SCALE GENOMIC DNA]</scope>
    <source>
        <strain evidence="2 3">CRL 1446</strain>
    </source>
</reference>
<proteinExistence type="predicted"/>
<evidence type="ECO:0000313" key="2">
    <source>
        <dbReference type="EMBL" id="PNV57243.1"/>
    </source>
</evidence>
<dbReference type="AlphaFoldDB" id="A0A2K2TGH6"/>
<dbReference type="InterPro" id="IPR012543">
    <property type="entry name" value="DUF1694"/>
</dbReference>
<name>A0A2K2TGH6_LIMFE</name>